<name>A0ABN0UU72_9GAMM</name>
<organism evidence="1 2">
    <name type="scientific">Rhodanobacter caeni</name>
    <dbReference type="NCBI Taxonomy" id="657654"/>
    <lineage>
        <taxon>Bacteria</taxon>
        <taxon>Pseudomonadati</taxon>
        <taxon>Pseudomonadota</taxon>
        <taxon>Gammaproteobacteria</taxon>
        <taxon>Lysobacterales</taxon>
        <taxon>Rhodanobacteraceae</taxon>
        <taxon>Rhodanobacter</taxon>
    </lineage>
</organism>
<comment type="caution">
    <text evidence="1">The sequence shown here is derived from an EMBL/GenBank/DDBJ whole genome shotgun (WGS) entry which is preliminary data.</text>
</comment>
<sequence>MGGLVDRVVMAVAEGEPGSGKPAGPITDEVDDGGEFGGHDACQLQEDRKVYGRGKSLGETGRWNRHSTPEFGKILHNIPPAHFKVVTRAGPT</sequence>
<dbReference type="EMBL" id="BAAAFO010000004">
    <property type="protein sequence ID" value="GAA0261659.1"/>
    <property type="molecule type" value="Genomic_DNA"/>
</dbReference>
<evidence type="ECO:0000313" key="1">
    <source>
        <dbReference type="EMBL" id="GAA0261659.1"/>
    </source>
</evidence>
<reference evidence="1 2" key="1">
    <citation type="journal article" date="2019" name="Int. J. Syst. Evol. Microbiol.">
        <title>The Global Catalogue of Microorganisms (GCM) 10K type strain sequencing project: providing services to taxonomists for standard genome sequencing and annotation.</title>
        <authorList>
            <consortium name="The Broad Institute Genomics Platform"/>
            <consortium name="The Broad Institute Genome Sequencing Center for Infectious Disease"/>
            <person name="Wu L."/>
            <person name="Ma J."/>
        </authorList>
    </citation>
    <scope>NUCLEOTIDE SEQUENCE [LARGE SCALE GENOMIC DNA]</scope>
    <source>
        <strain evidence="1 2">JCM 16242</strain>
    </source>
</reference>
<accession>A0ABN0UU72</accession>
<dbReference type="Proteomes" id="UP001500657">
    <property type="component" value="Unassembled WGS sequence"/>
</dbReference>
<evidence type="ECO:0000313" key="2">
    <source>
        <dbReference type="Proteomes" id="UP001500657"/>
    </source>
</evidence>
<gene>
    <name evidence="1" type="ORF">GCM10009126_29010</name>
</gene>
<proteinExistence type="predicted"/>
<protein>
    <submittedName>
        <fullName evidence="1">Uncharacterized protein</fullName>
    </submittedName>
</protein>
<keyword evidence="2" id="KW-1185">Reference proteome</keyword>